<dbReference type="EMBL" id="NEVL01000002">
    <property type="protein sequence ID" value="OZI38990.1"/>
    <property type="molecule type" value="Genomic_DNA"/>
</dbReference>
<reference evidence="2 3" key="2">
    <citation type="submission" date="2017-05" db="EMBL/GenBank/DDBJ databases">
        <title>Complete and WGS of Bordetella genogroups.</title>
        <authorList>
            <person name="Spilker T."/>
            <person name="Lipuma J."/>
        </authorList>
    </citation>
    <scope>NUCLEOTIDE SEQUENCE [LARGE SCALE GENOMIC DNA]</scope>
    <source>
        <strain evidence="2 3">AU9795</strain>
    </source>
</reference>
<dbReference type="AlphaFoldDB" id="A0A261SQ84"/>
<evidence type="ECO:0000313" key="3">
    <source>
        <dbReference type="Proteomes" id="UP000216354"/>
    </source>
</evidence>
<reference evidence="1 4" key="1">
    <citation type="submission" date="2017-05" db="EMBL/GenBank/DDBJ databases">
        <title>Complete and WGS of Bordetella genogroups.</title>
        <authorList>
            <person name="Spilker T."/>
            <person name="LiPuma J."/>
        </authorList>
    </citation>
    <scope>NUCLEOTIDE SEQUENCE [LARGE SCALE GENOMIC DNA]</scope>
    <source>
        <strain evidence="1 4">AU17610</strain>
    </source>
</reference>
<dbReference type="RefSeq" id="WP_094825366.1">
    <property type="nucleotide sequence ID" value="NZ_NEVL01000002.1"/>
</dbReference>
<dbReference type="Proteomes" id="UP000217005">
    <property type="component" value="Unassembled WGS sequence"/>
</dbReference>
<proteinExistence type="predicted"/>
<dbReference type="OrthoDB" id="9033320at2"/>
<protein>
    <submittedName>
        <fullName evidence="1">Uncharacterized protein</fullName>
    </submittedName>
</protein>
<sequence length="61" mass="6849">MEILAQNTSAELLARLEAAAAVPLSQDEFQQQLISFVYSVVGQRENMTRDKVEDLLSRRPA</sequence>
<dbReference type="EMBL" id="NEVR01000002">
    <property type="protein sequence ID" value="OZI65271.1"/>
    <property type="molecule type" value="Genomic_DNA"/>
</dbReference>
<comment type="caution">
    <text evidence="1">The sequence shown here is derived from an EMBL/GenBank/DDBJ whole genome shotgun (WGS) entry which is preliminary data.</text>
</comment>
<gene>
    <name evidence="2" type="ORF">CAL27_09480</name>
    <name evidence="1" type="ORF">CEG14_05490</name>
</gene>
<evidence type="ECO:0000313" key="1">
    <source>
        <dbReference type="EMBL" id="OZI38990.1"/>
    </source>
</evidence>
<evidence type="ECO:0000313" key="4">
    <source>
        <dbReference type="Proteomes" id="UP000217005"/>
    </source>
</evidence>
<dbReference type="Proteomes" id="UP000216354">
    <property type="component" value="Unassembled WGS sequence"/>
</dbReference>
<evidence type="ECO:0000313" key="2">
    <source>
        <dbReference type="EMBL" id="OZI65271.1"/>
    </source>
</evidence>
<accession>A0A261SQ84</accession>
<keyword evidence="3" id="KW-1185">Reference proteome</keyword>
<organism evidence="1 4">
    <name type="scientific">Bordetella genomosp. 1</name>
    <dbReference type="NCBI Taxonomy" id="1395607"/>
    <lineage>
        <taxon>Bacteria</taxon>
        <taxon>Pseudomonadati</taxon>
        <taxon>Pseudomonadota</taxon>
        <taxon>Betaproteobacteria</taxon>
        <taxon>Burkholderiales</taxon>
        <taxon>Alcaligenaceae</taxon>
        <taxon>Bordetella</taxon>
    </lineage>
</organism>
<name>A0A261SQ84_9BORD</name>